<proteinExistence type="predicted"/>
<dbReference type="GO" id="GO:0016491">
    <property type="term" value="F:oxidoreductase activity"/>
    <property type="evidence" value="ECO:0007669"/>
    <property type="project" value="UniProtKB-KW"/>
</dbReference>
<name>A8GPY6_RICAH</name>
<dbReference type="HOGENOM" id="CLU_3011414_0_0_5"/>
<dbReference type="EMBL" id="CP000847">
    <property type="protein sequence ID" value="ABV75461.1"/>
    <property type="molecule type" value="Genomic_DNA"/>
</dbReference>
<evidence type="ECO:0000313" key="2">
    <source>
        <dbReference type="EMBL" id="ABV75461.1"/>
    </source>
</evidence>
<dbReference type="AlphaFoldDB" id="A8GPY6"/>
<organism evidence="2 3">
    <name type="scientific">Rickettsia akari (strain Hartford)</name>
    <dbReference type="NCBI Taxonomy" id="293614"/>
    <lineage>
        <taxon>Bacteria</taxon>
        <taxon>Pseudomonadati</taxon>
        <taxon>Pseudomonadota</taxon>
        <taxon>Alphaproteobacteria</taxon>
        <taxon>Rickettsiales</taxon>
        <taxon>Rickettsiaceae</taxon>
        <taxon>Rickettsieae</taxon>
        <taxon>Rickettsia</taxon>
        <taxon>spotted fever group</taxon>
    </lineage>
</organism>
<keyword evidence="1" id="KW-1133">Transmembrane helix</keyword>
<evidence type="ECO:0000313" key="3">
    <source>
        <dbReference type="Proteomes" id="UP000006830"/>
    </source>
</evidence>
<gene>
    <name evidence="2" type="ordered locus">A1C_06140</name>
</gene>
<keyword evidence="3" id="KW-1185">Reference proteome</keyword>
<protein>
    <submittedName>
        <fullName evidence="2">NADH dehydrogenase subunit H</fullName>
        <ecNumber evidence="2">1.6.5.3</ecNumber>
    </submittedName>
</protein>
<accession>A8GPY6</accession>
<keyword evidence="1" id="KW-0812">Transmembrane</keyword>
<evidence type="ECO:0000256" key="1">
    <source>
        <dbReference type="SAM" id="Phobius"/>
    </source>
</evidence>
<dbReference type="KEGG" id="rak:A1C_06140"/>
<dbReference type="Proteomes" id="UP000006830">
    <property type="component" value="Chromosome"/>
</dbReference>
<dbReference type="EC" id="1.6.5.3" evidence="2"/>
<reference evidence="2" key="1">
    <citation type="submission" date="2007-09" db="EMBL/GenBank/DDBJ databases">
        <title>Complete Genome Sequence of Rickettsia akari.</title>
        <authorList>
            <person name="Madan A."/>
            <person name="Fahey J."/>
            <person name="Helton E."/>
            <person name="Ketteman M."/>
            <person name="Madan A."/>
            <person name="Rodrigues S."/>
            <person name="Sanchez A."/>
            <person name="Whiting M."/>
            <person name="Dasch G."/>
            <person name="Eremeeva M."/>
        </authorList>
    </citation>
    <scope>NUCLEOTIDE SEQUENCE</scope>
    <source>
        <strain evidence="2">Hartford</strain>
    </source>
</reference>
<keyword evidence="2" id="KW-0560">Oxidoreductase</keyword>
<keyword evidence="1" id="KW-0472">Membrane</keyword>
<feature type="transmembrane region" description="Helical" evidence="1">
    <location>
        <begin position="31"/>
        <end position="50"/>
    </location>
</feature>
<sequence>MKKAMLALDFKGEHALRRYESGEERCIAKKVFLPLTLFWVVLVSSVLFYTDNLPNV</sequence>